<feature type="transmembrane region" description="Helical" evidence="1">
    <location>
        <begin position="134"/>
        <end position="154"/>
    </location>
</feature>
<dbReference type="EMBL" id="QOCE01000034">
    <property type="protein sequence ID" value="RBW53611.1"/>
    <property type="molecule type" value="Genomic_DNA"/>
</dbReference>
<feature type="transmembrane region" description="Helical" evidence="1">
    <location>
        <begin position="12"/>
        <end position="31"/>
    </location>
</feature>
<sequence>MLQNAKQTSALQVDAVHFGAAALAVAAMVVFPTADALAKSLSGVVPLLVIVWVRFCGAALLITPLYLMRVRQWPTKRAIAVETLRAAIIIVAFGCFVFSFRTIQFAEATTYYSVAPIVAAGLSVLLLKERMTGFKMLALGLGMFGVLVALKPSVAPQPGAFFALSSGLLYGSYLFLNRVVAVRWDMFQTLFLQFWIGSLLLFPLVLSDLGPELLPHLPRLFAISVISVLCNLMLFAAFQRAESSFLAPFMYVEVPSALAMAVLLF</sequence>
<keyword evidence="1" id="KW-0472">Membrane</keyword>
<dbReference type="SUPFAM" id="SSF103481">
    <property type="entry name" value="Multidrug resistance efflux transporter EmrE"/>
    <property type="match status" value="2"/>
</dbReference>
<dbReference type="AlphaFoldDB" id="A0A366WXU8"/>
<keyword evidence="1" id="KW-0812">Transmembrane</keyword>
<feature type="transmembrane region" description="Helical" evidence="1">
    <location>
        <begin position="219"/>
        <end position="238"/>
    </location>
</feature>
<feature type="transmembrane region" description="Helical" evidence="1">
    <location>
        <begin position="79"/>
        <end position="103"/>
    </location>
</feature>
<organism evidence="3 4">
    <name type="scientific">Phaeobacter gallaeciensis</name>
    <dbReference type="NCBI Taxonomy" id="60890"/>
    <lineage>
        <taxon>Bacteria</taxon>
        <taxon>Pseudomonadati</taxon>
        <taxon>Pseudomonadota</taxon>
        <taxon>Alphaproteobacteria</taxon>
        <taxon>Rhodobacterales</taxon>
        <taxon>Roseobacteraceae</taxon>
        <taxon>Phaeobacter</taxon>
    </lineage>
</organism>
<dbReference type="InterPro" id="IPR037185">
    <property type="entry name" value="EmrE-like"/>
</dbReference>
<dbReference type="InterPro" id="IPR000620">
    <property type="entry name" value="EamA_dom"/>
</dbReference>
<feature type="transmembrane region" description="Helical" evidence="1">
    <location>
        <begin position="245"/>
        <end position="264"/>
    </location>
</feature>
<feature type="domain" description="EamA" evidence="2">
    <location>
        <begin position="21"/>
        <end position="149"/>
    </location>
</feature>
<evidence type="ECO:0000256" key="1">
    <source>
        <dbReference type="SAM" id="Phobius"/>
    </source>
</evidence>
<name>A0A366WXU8_9RHOB</name>
<feature type="transmembrane region" description="Helical" evidence="1">
    <location>
        <begin position="43"/>
        <end position="67"/>
    </location>
</feature>
<evidence type="ECO:0000313" key="3">
    <source>
        <dbReference type="EMBL" id="RBW53611.1"/>
    </source>
</evidence>
<comment type="caution">
    <text evidence="3">The sequence shown here is derived from an EMBL/GenBank/DDBJ whole genome shotgun (WGS) entry which is preliminary data.</text>
</comment>
<dbReference type="GO" id="GO:0016020">
    <property type="term" value="C:membrane"/>
    <property type="evidence" value="ECO:0007669"/>
    <property type="project" value="InterPro"/>
</dbReference>
<dbReference type="Proteomes" id="UP000252706">
    <property type="component" value="Unassembled WGS sequence"/>
</dbReference>
<dbReference type="PANTHER" id="PTHR22911:SF103">
    <property type="entry name" value="BLR2811 PROTEIN"/>
    <property type="match status" value="1"/>
</dbReference>
<feature type="transmembrane region" description="Helical" evidence="1">
    <location>
        <begin position="189"/>
        <end position="207"/>
    </location>
</feature>
<dbReference type="RefSeq" id="WP_113824087.1">
    <property type="nucleotide sequence ID" value="NZ_QOCE01000034.1"/>
</dbReference>
<feature type="transmembrane region" description="Helical" evidence="1">
    <location>
        <begin position="109"/>
        <end position="127"/>
    </location>
</feature>
<accession>A0A366WXU8</accession>
<evidence type="ECO:0000259" key="2">
    <source>
        <dbReference type="Pfam" id="PF00892"/>
    </source>
</evidence>
<evidence type="ECO:0000313" key="4">
    <source>
        <dbReference type="Proteomes" id="UP000252706"/>
    </source>
</evidence>
<keyword evidence="1" id="KW-1133">Transmembrane helix</keyword>
<feature type="domain" description="EamA" evidence="2">
    <location>
        <begin position="158"/>
        <end position="264"/>
    </location>
</feature>
<dbReference type="Pfam" id="PF00892">
    <property type="entry name" value="EamA"/>
    <property type="match status" value="2"/>
</dbReference>
<proteinExistence type="predicted"/>
<dbReference type="PANTHER" id="PTHR22911">
    <property type="entry name" value="ACYL-MALONYL CONDENSING ENZYME-RELATED"/>
    <property type="match status" value="1"/>
</dbReference>
<protein>
    <recommendedName>
        <fullName evidence="2">EamA domain-containing protein</fullName>
    </recommendedName>
</protein>
<gene>
    <name evidence="3" type="ORF">DS909_13985</name>
</gene>
<reference evidence="3 4" key="1">
    <citation type="submission" date="2018-07" db="EMBL/GenBank/DDBJ databases">
        <title>Modular assembly of carbohydrate-degrading microbial communities in the ocean.</title>
        <authorList>
            <person name="Enke T.N."/>
            <person name="Datta M.S."/>
            <person name="Schwartzman J.A."/>
            <person name="Cermak N."/>
            <person name="Schmitz D.A."/>
            <person name="Barrere J."/>
            <person name="Cordero O.X."/>
        </authorList>
    </citation>
    <scope>NUCLEOTIDE SEQUENCE [LARGE SCALE GENOMIC DNA]</scope>
    <source>
        <strain evidence="3 4">C3M10</strain>
    </source>
</reference>
<feature type="transmembrane region" description="Helical" evidence="1">
    <location>
        <begin position="160"/>
        <end position="177"/>
    </location>
</feature>
<dbReference type="OrthoDB" id="8584557at2"/>